<dbReference type="PROSITE" id="PS00201">
    <property type="entry name" value="FLAVODOXIN"/>
    <property type="match status" value="1"/>
</dbReference>
<dbReference type="SUPFAM" id="SSF52218">
    <property type="entry name" value="Flavoproteins"/>
    <property type="match status" value="1"/>
</dbReference>
<dbReference type="PROSITE" id="PS50902">
    <property type="entry name" value="FLAVODOXIN_LIKE"/>
    <property type="match status" value="1"/>
</dbReference>
<dbReference type="RefSeq" id="WP_285980993.1">
    <property type="nucleotide sequence ID" value="NZ_JASVDS010000001.1"/>
</dbReference>
<keyword evidence="7" id="KW-1185">Reference proteome</keyword>
<evidence type="ECO:0000256" key="4">
    <source>
        <dbReference type="ARBA" id="ARBA00029652"/>
    </source>
</evidence>
<dbReference type="EMBL" id="JASVDS010000001">
    <property type="protein sequence ID" value="MDL5030867.1"/>
    <property type="molecule type" value="Genomic_DNA"/>
</dbReference>
<reference evidence="6 7" key="1">
    <citation type="submission" date="2023-06" db="EMBL/GenBank/DDBJ databases">
        <title>Pelomonas sp. APW6 16S ribosomal RNA gene genome sequencing and assembly.</title>
        <authorList>
            <person name="Woo H."/>
        </authorList>
    </citation>
    <scope>NUCLEOTIDE SEQUENCE [LARGE SCALE GENOMIC DNA]</scope>
    <source>
        <strain evidence="6 7">APW6</strain>
    </source>
</reference>
<gene>
    <name evidence="6" type="ORF">QRD43_03020</name>
</gene>
<name>A0ABT7LEY5_9BURK</name>
<protein>
    <recommendedName>
        <fullName evidence="4">Flavoprotein WrbA</fullName>
    </recommendedName>
</protein>
<dbReference type="Pfam" id="PF03358">
    <property type="entry name" value="FMN_red"/>
    <property type="match status" value="1"/>
</dbReference>
<dbReference type="InterPro" id="IPR029039">
    <property type="entry name" value="Flavoprotein-like_sf"/>
</dbReference>
<keyword evidence="3" id="KW-0288">FMN</keyword>
<comment type="cofactor">
    <cofactor evidence="1">
        <name>FMN</name>
        <dbReference type="ChEBI" id="CHEBI:58210"/>
    </cofactor>
</comment>
<dbReference type="InterPro" id="IPR001226">
    <property type="entry name" value="Flavodoxin_CS"/>
</dbReference>
<evidence type="ECO:0000256" key="1">
    <source>
        <dbReference type="ARBA" id="ARBA00001917"/>
    </source>
</evidence>
<keyword evidence="2" id="KW-0285">Flavoprotein</keyword>
<comment type="caution">
    <text evidence="6">The sequence shown here is derived from an EMBL/GenBank/DDBJ whole genome shotgun (WGS) entry which is preliminary data.</text>
</comment>
<dbReference type="PANTHER" id="PTHR30546:SF23">
    <property type="entry name" value="FLAVOPROTEIN-LIKE PROTEIN YCP4-RELATED"/>
    <property type="match status" value="1"/>
</dbReference>
<accession>A0ABT7LEY5</accession>
<dbReference type="Gene3D" id="3.40.50.360">
    <property type="match status" value="1"/>
</dbReference>
<dbReference type="Proteomes" id="UP001238603">
    <property type="component" value="Unassembled WGS sequence"/>
</dbReference>
<organism evidence="6 7">
    <name type="scientific">Roseateles subflavus</name>
    <dbReference type="NCBI Taxonomy" id="3053353"/>
    <lineage>
        <taxon>Bacteria</taxon>
        <taxon>Pseudomonadati</taxon>
        <taxon>Pseudomonadota</taxon>
        <taxon>Betaproteobacteria</taxon>
        <taxon>Burkholderiales</taxon>
        <taxon>Sphaerotilaceae</taxon>
        <taxon>Roseateles</taxon>
    </lineage>
</organism>
<sequence>MKKLAVIYHSAHGHTAHIARHIVEGARGVTGVEVDLLQAETLADSPDAITAYDGLLMGSPTYLGGVSSQFKRFMDATGRMWRQQGLRGKLAGGFTVSSLPSGDKQSTLTSLFVFAMQHGMVWVGNPILPEQHTGVPEHEAANRLGSWSGLMAQSGHGMPADAFEPGDIKTAHLFGRHMAETLHRMGAA</sequence>
<dbReference type="PANTHER" id="PTHR30546">
    <property type="entry name" value="FLAVODOXIN-RELATED PROTEIN WRBA-RELATED"/>
    <property type="match status" value="1"/>
</dbReference>
<proteinExistence type="predicted"/>
<evidence type="ECO:0000313" key="6">
    <source>
        <dbReference type="EMBL" id="MDL5030867.1"/>
    </source>
</evidence>
<evidence type="ECO:0000256" key="2">
    <source>
        <dbReference type="ARBA" id="ARBA00022630"/>
    </source>
</evidence>
<evidence type="ECO:0000313" key="7">
    <source>
        <dbReference type="Proteomes" id="UP001238603"/>
    </source>
</evidence>
<evidence type="ECO:0000259" key="5">
    <source>
        <dbReference type="PROSITE" id="PS50902"/>
    </source>
</evidence>
<dbReference type="InterPro" id="IPR005025">
    <property type="entry name" value="FMN_Rdtase-like_dom"/>
</dbReference>
<evidence type="ECO:0000256" key="3">
    <source>
        <dbReference type="ARBA" id="ARBA00022643"/>
    </source>
</evidence>
<feature type="domain" description="Flavodoxin-like" evidence="5">
    <location>
        <begin position="4"/>
        <end position="152"/>
    </location>
</feature>
<dbReference type="InterPro" id="IPR008254">
    <property type="entry name" value="Flavodoxin/NO_synth"/>
</dbReference>